<comment type="subcellular location">
    <subcellularLocation>
        <location evidence="1">Cell membrane</location>
        <topology evidence="1">Multi-pass membrane protein</topology>
    </subcellularLocation>
</comment>
<dbReference type="InterPro" id="IPR044566">
    <property type="entry name" value="RMV1-like"/>
</dbReference>
<dbReference type="GO" id="GO:0005886">
    <property type="term" value="C:plasma membrane"/>
    <property type="evidence" value="ECO:0007669"/>
    <property type="project" value="UniProtKB-SubCell"/>
</dbReference>
<evidence type="ECO:0000256" key="4">
    <source>
        <dbReference type="ARBA" id="ARBA00022692"/>
    </source>
</evidence>
<keyword evidence="4 9" id="KW-0812">Transmembrane</keyword>
<reference evidence="11 12" key="1">
    <citation type="journal article" date="2020" name="Mol. Plant">
        <title>The Chromosome-Based Rubber Tree Genome Provides New Insights into Spurge Genome Evolution and Rubber Biosynthesis.</title>
        <authorList>
            <person name="Liu J."/>
            <person name="Shi C."/>
            <person name="Shi C.C."/>
            <person name="Li W."/>
            <person name="Zhang Q.J."/>
            <person name="Zhang Y."/>
            <person name="Li K."/>
            <person name="Lu H.F."/>
            <person name="Shi C."/>
            <person name="Zhu S.T."/>
            <person name="Xiao Z.Y."/>
            <person name="Nan H."/>
            <person name="Yue Y."/>
            <person name="Zhu X.G."/>
            <person name="Wu Y."/>
            <person name="Hong X.N."/>
            <person name="Fan G.Y."/>
            <person name="Tong Y."/>
            <person name="Zhang D."/>
            <person name="Mao C.L."/>
            <person name="Liu Y.L."/>
            <person name="Hao S.J."/>
            <person name="Liu W.Q."/>
            <person name="Lv M.Q."/>
            <person name="Zhang H.B."/>
            <person name="Liu Y."/>
            <person name="Hu-Tang G.R."/>
            <person name="Wang J.P."/>
            <person name="Wang J.H."/>
            <person name="Sun Y.H."/>
            <person name="Ni S.B."/>
            <person name="Chen W.B."/>
            <person name="Zhang X.C."/>
            <person name="Jiao Y.N."/>
            <person name="Eichler E.E."/>
            <person name="Li G.H."/>
            <person name="Liu X."/>
            <person name="Gao L.Z."/>
        </authorList>
    </citation>
    <scope>NUCLEOTIDE SEQUENCE [LARGE SCALE GENOMIC DNA]</scope>
    <source>
        <strain evidence="12">cv. GT1</strain>
        <tissue evidence="11">Leaf</tissue>
    </source>
</reference>
<dbReference type="InterPro" id="IPR002293">
    <property type="entry name" value="AA/rel_permease1"/>
</dbReference>
<feature type="chain" id="PRO_5025442228" description="Amino acid permease/ SLC12A domain-containing protein" evidence="10">
    <location>
        <begin position="31"/>
        <end position="433"/>
    </location>
</feature>
<dbReference type="Pfam" id="PF13520">
    <property type="entry name" value="AA_permease_2"/>
    <property type="match status" value="1"/>
</dbReference>
<keyword evidence="7 9" id="KW-0472">Membrane</keyword>
<dbReference type="PANTHER" id="PTHR45826">
    <property type="entry name" value="POLYAMINE TRANSPORTER PUT1"/>
    <property type="match status" value="1"/>
</dbReference>
<evidence type="ECO:0000313" key="12">
    <source>
        <dbReference type="Proteomes" id="UP000467840"/>
    </source>
</evidence>
<keyword evidence="3" id="KW-1003">Cell membrane</keyword>
<keyword evidence="10" id="KW-0732">Signal</keyword>
<evidence type="ECO:0000256" key="3">
    <source>
        <dbReference type="ARBA" id="ARBA00022475"/>
    </source>
</evidence>
<dbReference type="EMBL" id="JAAGAX010000013">
    <property type="protein sequence ID" value="KAF2294562.1"/>
    <property type="molecule type" value="Genomic_DNA"/>
</dbReference>
<keyword evidence="2" id="KW-0813">Transport</keyword>
<evidence type="ECO:0000256" key="1">
    <source>
        <dbReference type="ARBA" id="ARBA00004651"/>
    </source>
</evidence>
<dbReference type="Proteomes" id="UP000467840">
    <property type="component" value="Chromosome 7"/>
</dbReference>
<evidence type="ECO:0008006" key="13">
    <source>
        <dbReference type="Google" id="ProtNLM"/>
    </source>
</evidence>
<sequence length="433" mass="48654">MPSDVKNTAKTSPKLTVLPLVALIFYDVSGGPFGVEDSVRAGVTAELATSFPENGGYVIWISSAFGHFWGFQEGFWKWFSGVMDNALYPVLFLDYLKHSLPIFNQLIYRIPALLCITVGLTYLNYRGLHIVGFSAVSLAVFSLCPFAVMGILSIPRIRPKRWVAVDFRKVEWRGYFNSMFWNLNYWDKASTLAGEVENPSKTFPKALFGAVFLVVSSYLIPLLAGTGALKNSSSEWTDGFFAEVGMLIGGAWLKWWIQGFCYVKLRSKYGTPTVSILCSATGVIFLSWMSFQEILEFLNFLYAIGMLLEFAAFIKLRLKKPELHRPYKVPLGTFGATMLCLPPAALLVLVMCLASLRTFLISGAVIVLGFILYPTLIYAKDRKWTKFDRTACSAFWYRHAGQLRYPQLHQETADEASVMLLSDLSTTRTDQED</sequence>
<dbReference type="GO" id="GO:0015293">
    <property type="term" value="F:symporter activity"/>
    <property type="evidence" value="ECO:0007669"/>
    <property type="project" value="UniProtKB-KW"/>
</dbReference>
<dbReference type="Gene3D" id="1.20.1740.10">
    <property type="entry name" value="Amino acid/polyamine transporter I"/>
    <property type="match status" value="1"/>
</dbReference>
<feature type="transmembrane region" description="Helical" evidence="9">
    <location>
        <begin position="106"/>
        <end position="125"/>
    </location>
</feature>
<feature type="transmembrane region" description="Helical" evidence="9">
    <location>
        <begin position="359"/>
        <end position="379"/>
    </location>
</feature>
<feature type="transmembrane region" description="Helical" evidence="9">
    <location>
        <begin position="240"/>
        <end position="257"/>
    </location>
</feature>
<evidence type="ECO:0000256" key="2">
    <source>
        <dbReference type="ARBA" id="ARBA00022448"/>
    </source>
</evidence>
<organism evidence="11 12">
    <name type="scientific">Hevea brasiliensis</name>
    <name type="common">Para rubber tree</name>
    <name type="synonym">Siphonia brasiliensis</name>
    <dbReference type="NCBI Taxonomy" id="3981"/>
    <lineage>
        <taxon>Eukaryota</taxon>
        <taxon>Viridiplantae</taxon>
        <taxon>Streptophyta</taxon>
        <taxon>Embryophyta</taxon>
        <taxon>Tracheophyta</taxon>
        <taxon>Spermatophyta</taxon>
        <taxon>Magnoliopsida</taxon>
        <taxon>eudicotyledons</taxon>
        <taxon>Gunneridae</taxon>
        <taxon>Pentapetalae</taxon>
        <taxon>rosids</taxon>
        <taxon>fabids</taxon>
        <taxon>Malpighiales</taxon>
        <taxon>Euphorbiaceae</taxon>
        <taxon>Crotonoideae</taxon>
        <taxon>Micrandreae</taxon>
        <taxon>Hevea</taxon>
    </lineage>
</organism>
<feature type="transmembrane region" description="Helical" evidence="9">
    <location>
        <begin position="131"/>
        <end position="152"/>
    </location>
</feature>
<gene>
    <name evidence="11" type="ORF">GH714_012618</name>
</gene>
<evidence type="ECO:0000256" key="7">
    <source>
        <dbReference type="ARBA" id="ARBA00023136"/>
    </source>
</evidence>
<evidence type="ECO:0000256" key="9">
    <source>
        <dbReference type="SAM" id="Phobius"/>
    </source>
</evidence>
<dbReference type="PANTHER" id="PTHR45826:SF17">
    <property type="entry name" value="OS12G0580400 PROTEIN"/>
    <property type="match status" value="1"/>
</dbReference>
<keyword evidence="5" id="KW-0769">Symport</keyword>
<accession>A0A6A6KZQ9</accession>
<feature type="transmembrane region" description="Helical" evidence="9">
    <location>
        <begin position="269"/>
        <end position="291"/>
    </location>
</feature>
<keyword evidence="6 9" id="KW-1133">Transmembrane helix</keyword>
<evidence type="ECO:0000256" key="8">
    <source>
        <dbReference type="ARBA" id="ARBA00024041"/>
    </source>
</evidence>
<feature type="transmembrane region" description="Helical" evidence="9">
    <location>
        <begin position="330"/>
        <end position="353"/>
    </location>
</feature>
<evidence type="ECO:0000256" key="5">
    <source>
        <dbReference type="ARBA" id="ARBA00022847"/>
    </source>
</evidence>
<proteinExistence type="inferred from homology"/>
<comment type="caution">
    <text evidence="11">The sequence shown here is derived from an EMBL/GenBank/DDBJ whole genome shotgun (WGS) entry which is preliminary data.</text>
</comment>
<feature type="transmembrane region" description="Helical" evidence="9">
    <location>
        <begin position="206"/>
        <end position="228"/>
    </location>
</feature>
<name>A0A6A6KZQ9_HEVBR</name>
<comment type="similarity">
    <text evidence="8">Belongs to the amino acid-polyamine-organocation (APC) superfamily. Polyamine:cation symporter (PHS) (TC 2.A.3.12) family.</text>
</comment>
<evidence type="ECO:0000256" key="6">
    <source>
        <dbReference type="ARBA" id="ARBA00022989"/>
    </source>
</evidence>
<dbReference type="GO" id="GO:0015203">
    <property type="term" value="F:polyamine transmembrane transporter activity"/>
    <property type="evidence" value="ECO:0007669"/>
    <property type="project" value="UniProtKB-ARBA"/>
</dbReference>
<feature type="transmembrane region" description="Helical" evidence="9">
    <location>
        <begin position="297"/>
        <end position="318"/>
    </location>
</feature>
<evidence type="ECO:0000313" key="11">
    <source>
        <dbReference type="EMBL" id="KAF2294562.1"/>
    </source>
</evidence>
<feature type="signal peptide" evidence="10">
    <location>
        <begin position="1"/>
        <end position="30"/>
    </location>
</feature>
<keyword evidence="12" id="KW-1185">Reference proteome</keyword>
<dbReference type="AlphaFoldDB" id="A0A6A6KZQ9"/>
<protein>
    <recommendedName>
        <fullName evidence="13">Amino acid permease/ SLC12A domain-containing protein</fullName>
    </recommendedName>
</protein>
<evidence type="ECO:0000256" key="10">
    <source>
        <dbReference type="SAM" id="SignalP"/>
    </source>
</evidence>